<keyword evidence="2" id="KW-1185">Reference proteome</keyword>
<name>A0A3M9NBC0_9BACT</name>
<evidence type="ECO:0000313" key="2">
    <source>
        <dbReference type="Proteomes" id="UP000267223"/>
    </source>
</evidence>
<reference evidence="1 2" key="1">
    <citation type="submission" date="2018-11" db="EMBL/GenBank/DDBJ databases">
        <title>Draft genome sequence of Ferruginibacter sp. BO-59.</title>
        <authorList>
            <person name="Im W.T."/>
        </authorList>
    </citation>
    <scope>NUCLEOTIDE SEQUENCE [LARGE SCALE GENOMIC DNA]</scope>
    <source>
        <strain evidence="1 2">BO-59</strain>
    </source>
</reference>
<comment type="caution">
    <text evidence="1">The sequence shown here is derived from an EMBL/GenBank/DDBJ whole genome shotgun (WGS) entry which is preliminary data.</text>
</comment>
<dbReference type="Proteomes" id="UP000267223">
    <property type="component" value="Unassembled WGS sequence"/>
</dbReference>
<dbReference type="AlphaFoldDB" id="A0A3M9NBC0"/>
<organism evidence="1 2">
    <name type="scientific">Hanamia caeni</name>
    <dbReference type="NCBI Taxonomy" id="2294116"/>
    <lineage>
        <taxon>Bacteria</taxon>
        <taxon>Pseudomonadati</taxon>
        <taxon>Bacteroidota</taxon>
        <taxon>Chitinophagia</taxon>
        <taxon>Chitinophagales</taxon>
        <taxon>Chitinophagaceae</taxon>
        <taxon>Hanamia</taxon>
    </lineage>
</organism>
<dbReference type="RefSeq" id="WP_123121799.1">
    <property type="nucleotide sequence ID" value="NZ_RJJR01000014.1"/>
</dbReference>
<evidence type="ECO:0000313" key="1">
    <source>
        <dbReference type="EMBL" id="RNI34258.1"/>
    </source>
</evidence>
<gene>
    <name evidence="1" type="ORF">EFY79_16320</name>
</gene>
<dbReference type="OrthoDB" id="679113at2"/>
<proteinExistence type="predicted"/>
<accession>A0A3M9NBC0</accession>
<protein>
    <submittedName>
        <fullName evidence="1">Uncharacterized protein</fullName>
    </submittedName>
</protein>
<dbReference type="EMBL" id="RJJR01000014">
    <property type="protein sequence ID" value="RNI34258.1"/>
    <property type="molecule type" value="Genomic_DNA"/>
</dbReference>
<sequence>MKLQSNNLLEKLTIPEINQLTFEVEETIAKDFGREKKRNFTVAQFWNIERSKRNFAARRNVI</sequence>